<dbReference type="InterPro" id="IPR036852">
    <property type="entry name" value="Peptidase_S8/S53_dom_sf"/>
</dbReference>
<reference evidence="8" key="2">
    <citation type="submission" date="2016-01" db="EMBL/GenBank/DDBJ databases">
        <title>Diatom-associated endosymboitic cyanobacterium lacks core nitrogen metabolism enzymes.</title>
        <authorList>
            <person name="Hilton J.A."/>
            <person name="Foster R.A."/>
            <person name="Tripp H.J."/>
            <person name="Carter B.J."/>
            <person name="Zehr J.P."/>
            <person name="Villareal T.A."/>
        </authorList>
    </citation>
    <scope>NUCLEOTIDE SEQUENCE [LARGE SCALE GENOMIC DNA]</scope>
    <source>
        <strain evidence="8">HH01</strain>
    </source>
</reference>
<dbReference type="InterPro" id="IPR008979">
    <property type="entry name" value="Galactose-bd-like_sf"/>
</dbReference>
<organism evidence="7 8">
    <name type="scientific">Richelia intracellularis HH01</name>
    <dbReference type="NCBI Taxonomy" id="1165094"/>
    <lineage>
        <taxon>Bacteria</taxon>
        <taxon>Bacillati</taxon>
        <taxon>Cyanobacteriota</taxon>
        <taxon>Cyanophyceae</taxon>
        <taxon>Nostocales</taxon>
        <taxon>Nostocaceae</taxon>
        <taxon>Richelia</taxon>
    </lineage>
</organism>
<name>M1X2D3_9NOST</name>
<dbReference type="PROSITE" id="PS00137">
    <property type="entry name" value="SUBTILASE_HIS"/>
    <property type="match status" value="1"/>
</dbReference>
<dbReference type="CDD" id="cd04842">
    <property type="entry name" value="Peptidases_S8_Kp43_protease"/>
    <property type="match status" value="1"/>
</dbReference>
<dbReference type="PRINTS" id="PR00723">
    <property type="entry name" value="SUBTILISIN"/>
</dbReference>
<evidence type="ECO:0000256" key="2">
    <source>
        <dbReference type="ARBA" id="ARBA00022670"/>
    </source>
</evidence>
<evidence type="ECO:0000259" key="6">
    <source>
        <dbReference type="Pfam" id="PF00082"/>
    </source>
</evidence>
<dbReference type="InterPro" id="IPR015500">
    <property type="entry name" value="Peptidase_S8_subtilisin-rel"/>
</dbReference>
<dbReference type="RefSeq" id="WP_008232336.1">
    <property type="nucleotide sequence ID" value="NZ_CAIY01000027.1"/>
</dbReference>
<dbReference type="STRING" id="1165094.RINTHH_4700"/>
<dbReference type="PROSITE" id="PS51892">
    <property type="entry name" value="SUBTILASE"/>
    <property type="match status" value="1"/>
</dbReference>
<dbReference type="Proteomes" id="UP000053051">
    <property type="component" value="Unassembled WGS sequence"/>
</dbReference>
<dbReference type="PANTHER" id="PTHR43399:SF4">
    <property type="entry name" value="CELL WALL-ASSOCIATED PROTEASE"/>
    <property type="match status" value="1"/>
</dbReference>
<evidence type="ECO:0000313" key="8">
    <source>
        <dbReference type="Proteomes" id="UP000053051"/>
    </source>
</evidence>
<dbReference type="GO" id="GO:0004252">
    <property type="term" value="F:serine-type endopeptidase activity"/>
    <property type="evidence" value="ECO:0007669"/>
    <property type="project" value="UniProtKB-UniRule"/>
</dbReference>
<gene>
    <name evidence="7" type="ORF">RINTHH_4700</name>
</gene>
<dbReference type="GO" id="GO:0006508">
    <property type="term" value="P:proteolysis"/>
    <property type="evidence" value="ECO:0007669"/>
    <property type="project" value="UniProtKB-KW"/>
</dbReference>
<dbReference type="EMBL" id="CAIY01000027">
    <property type="protein sequence ID" value="CCH66625.1"/>
    <property type="molecule type" value="Genomic_DNA"/>
</dbReference>
<dbReference type="OrthoDB" id="9798386at2"/>
<dbReference type="SUPFAM" id="SSF49785">
    <property type="entry name" value="Galactose-binding domain-like"/>
    <property type="match status" value="1"/>
</dbReference>
<dbReference type="InterPro" id="IPR000209">
    <property type="entry name" value="Peptidase_S8/S53_dom"/>
</dbReference>
<comment type="caution">
    <text evidence="7">The sequence shown here is derived from an EMBL/GenBank/DDBJ whole genome shotgun (WGS) entry which is preliminary data.</text>
</comment>
<keyword evidence="8" id="KW-1185">Reference proteome</keyword>
<proteinExistence type="inferred from homology"/>
<comment type="similarity">
    <text evidence="1 5">Belongs to the peptidase S8 family.</text>
</comment>
<dbReference type="AlphaFoldDB" id="M1X2D3"/>
<dbReference type="PROSITE" id="PS00138">
    <property type="entry name" value="SUBTILASE_SER"/>
    <property type="match status" value="1"/>
</dbReference>
<reference evidence="7 8" key="1">
    <citation type="submission" date="2012-05" db="EMBL/GenBank/DDBJ databases">
        <authorList>
            <person name="Hilton J."/>
        </authorList>
    </citation>
    <scope>NUCLEOTIDE SEQUENCE [LARGE SCALE GENOMIC DNA]</scope>
    <source>
        <strain evidence="7 8">HH01</strain>
    </source>
</reference>
<dbReference type="InterPro" id="IPR023828">
    <property type="entry name" value="Peptidase_S8_Ser-AS"/>
</dbReference>
<feature type="domain" description="Peptidase S8/S53" evidence="6">
    <location>
        <begin position="220"/>
        <end position="546"/>
    </location>
</feature>
<feature type="active site" description="Charge relay system" evidence="5">
    <location>
        <position position="265"/>
    </location>
</feature>
<evidence type="ECO:0000313" key="7">
    <source>
        <dbReference type="EMBL" id="CCH66625.1"/>
    </source>
</evidence>
<feature type="active site" description="Charge relay system" evidence="5">
    <location>
        <position position="229"/>
    </location>
</feature>
<dbReference type="Gene3D" id="2.60.120.380">
    <property type="match status" value="1"/>
</dbReference>
<evidence type="ECO:0000256" key="4">
    <source>
        <dbReference type="ARBA" id="ARBA00022825"/>
    </source>
</evidence>
<dbReference type="InterPro" id="IPR051048">
    <property type="entry name" value="Peptidase_S8/S53_subtilisin"/>
</dbReference>
<dbReference type="InterPro" id="IPR022398">
    <property type="entry name" value="Peptidase_S8_His-AS"/>
</dbReference>
<keyword evidence="2 5" id="KW-0645">Protease</keyword>
<feature type="active site" description="Charge relay system" evidence="5">
    <location>
        <position position="486"/>
    </location>
</feature>
<keyword evidence="4 5" id="KW-0720">Serine protease</keyword>
<protein>
    <submittedName>
        <fullName evidence="7">Flagellar hook-length control protein FliK</fullName>
    </submittedName>
</protein>
<keyword evidence="3 5" id="KW-0378">Hydrolase</keyword>
<keyword evidence="7" id="KW-0966">Cell projection</keyword>
<evidence type="ECO:0000256" key="1">
    <source>
        <dbReference type="ARBA" id="ARBA00011073"/>
    </source>
</evidence>
<sequence length="684" mass="74674">MSKITINSISIDPDAQKSTIAFNSLMSSDSSDSNYILVQTDVPLNRSQKTQLINLDAIILEYVPENTYICRYDLVDLNVIRNLPFVKWTNVYLQGFKISPRLLVDDSLRMSGARSLIELDSVETTILHHPQTVVATLHRNVVINNNLRERIANAARIDQESMHFNGNSVQLLLQAQYLSDLAHIDEVRHVEEYITPQFFDSKAVEILQANLTYAAAPLEGEGEIIAIADTGFDKGTLDDVHSAFTGRVVKLYALGRKTASDPDGHGTHVAGSVLGDGYSETMGGEIRGTAPKAKLVLQSILDCSGGLGGLPGDLNDLFSPPYNDYGARIHTNSWGAANHGVYNIFCQQVDQFAWEHRDMVICFAAGNDGRDSNLNGIIDNGSIGAPGASKNCITVGASENNRPEQAKPYSTLRVYKSEPIASDGWSTNPEGIAAFSSRGPTQNGRIKPDVVAPGTAILSALSRKAPGNNTFGTSTDPNYYFLAGTSMATPLVAGCAALIREYFRKQYNHKPSSALVKAMLINGAQDITGQYIPSEAGDIPNFAEGFGRVNLTTTIGPRTKNEIVVIKDEDTALDTGDEEKTEVEITEEKSTLKVTLVWTDYPGEALQNDLDLTVRHEEGKERHGNMSPLSTGFDRCNNVEQVIWQGINPGKLEVIIHAHRIIEPQSYALVIRIIDNKTCHHSSS</sequence>
<dbReference type="SUPFAM" id="SSF52743">
    <property type="entry name" value="Subtilisin-like"/>
    <property type="match status" value="1"/>
</dbReference>
<evidence type="ECO:0000256" key="3">
    <source>
        <dbReference type="ARBA" id="ARBA00022801"/>
    </source>
</evidence>
<evidence type="ECO:0000256" key="5">
    <source>
        <dbReference type="PROSITE-ProRule" id="PRU01240"/>
    </source>
</evidence>
<dbReference type="Gene3D" id="3.40.50.200">
    <property type="entry name" value="Peptidase S8/S53 domain"/>
    <property type="match status" value="1"/>
</dbReference>
<dbReference type="InterPro" id="IPR034058">
    <property type="entry name" value="TagA/B/C/D_pept_dom"/>
</dbReference>
<dbReference type="Pfam" id="PF00082">
    <property type="entry name" value="Peptidase_S8"/>
    <property type="match status" value="1"/>
</dbReference>
<keyword evidence="7" id="KW-0282">Flagellum</keyword>
<dbReference type="PANTHER" id="PTHR43399">
    <property type="entry name" value="SUBTILISIN-RELATED"/>
    <property type="match status" value="1"/>
</dbReference>
<keyword evidence="7" id="KW-0969">Cilium</keyword>
<accession>M1X2D3</accession>